<gene>
    <name evidence="1" type="ORF">KMAL_23800</name>
</gene>
<evidence type="ECO:0000313" key="2">
    <source>
        <dbReference type="Proteomes" id="UP000237344"/>
    </source>
</evidence>
<dbReference type="Proteomes" id="UP000237344">
    <property type="component" value="Unassembled WGS sequence"/>
</dbReference>
<keyword evidence="2" id="KW-1185">Reference proteome</keyword>
<proteinExistence type="predicted"/>
<evidence type="ECO:0000313" key="1">
    <source>
        <dbReference type="EMBL" id="POF61990.1"/>
    </source>
</evidence>
<protein>
    <submittedName>
        <fullName evidence="1">Uncharacterized protein</fullName>
    </submittedName>
</protein>
<dbReference type="AlphaFoldDB" id="A0A2S3VZF1"/>
<dbReference type="EMBL" id="POTC01000037">
    <property type="protein sequence ID" value="POF61990.1"/>
    <property type="molecule type" value="Genomic_DNA"/>
</dbReference>
<reference evidence="1 2" key="1">
    <citation type="submission" date="2018-01" db="EMBL/GenBank/DDBJ databases">
        <title>Draft Genome Sequence of Komagataeibacter maltaceti LMG 1529, a Vinegar Producing Acetic Acid Bacterium Isolated from Malt Vinegar Brewery Acetifiers.</title>
        <authorList>
            <person name="Zhang Q."/>
            <person name="Hollensteiner J."/>
            <person name="Poehlein A."/>
            <person name="Daniel R."/>
        </authorList>
    </citation>
    <scope>NUCLEOTIDE SEQUENCE [LARGE SCALE GENOMIC DNA]</scope>
    <source>
        <strain evidence="1 2">LMG 1529</strain>
    </source>
</reference>
<dbReference type="PROSITE" id="PS51257">
    <property type="entry name" value="PROKAR_LIPOPROTEIN"/>
    <property type="match status" value="1"/>
</dbReference>
<comment type="caution">
    <text evidence="1">The sequence shown here is derived from an EMBL/GenBank/DDBJ whole genome shotgun (WGS) entry which is preliminary data.</text>
</comment>
<accession>A0A2S3VZF1</accession>
<organism evidence="1 2">
    <name type="scientific">Novacetimonas maltaceti</name>
    <dbReference type="NCBI Taxonomy" id="1203393"/>
    <lineage>
        <taxon>Bacteria</taxon>
        <taxon>Pseudomonadati</taxon>
        <taxon>Pseudomonadota</taxon>
        <taxon>Alphaproteobacteria</taxon>
        <taxon>Acetobacterales</taxon>
        <taxon>Acetobacteraceae</taxon>
        <taxon>Novacetimonas</taxon>
    </lineage>
</organism>
<sequence length="205" mass="23796">MLDIKRNVLLVAAGVACVSALLLMGGYLVWSDHKDVDFAKHNILMKHSQEEADYAQQLDEANQTVVRDQSVFLDVHLADFDTMASKEDKAWLLKEVRKFDISRVHVFDGHKTTPYSEIPCKVELCFVPIFAEQTYTDMEKHLEFVQVDALDGISRTLVMDAEQFWRLRKMVIRNDRILFAHMQPQMAAYEKEVEIRKMKDEMGIK</sequence>
<name>A0A2S3VZF1_9PROT</name>